<gene>
    <name evidence="2" type="ORF">G7Y82_01750</name>
</gene>
<comment type="caution">
    <text evidence="2">The sequence shown here is derived from an EMBL/GenBank/DDBJ whole genome shotgun (WGS) entry which is preliminary data.</text>
</comment>
<keyword evidence="1" id="KW-0472">Membrane</keyword>
<protein>
    <recommendedName>
        <fullName evidence="4">Transglutaminase domain-containing protein</fullName>
    </recommendedName>
</protein>
<proteinExistence type="predicted"/>
<evidence type="ECO:0008006" key="4">
    <source>
        <dbReference type="Google" id="ProtNLM"/>
    </source>
</evidence>
<reference evidence="2" key="1">
    <citation type="submission" date="2020-03" db="EMBL/GenBank/DDBJ databases">
        <title>Solimonas marina sp. nov., isolated from deep seawater of the Pacific Ocean.</title>
        <authorList>
            <person name="Liu X."/>
            <person name="Lai Q."/>
            <person name="Sun F."/>
            <person name="Gai Y."/>
            <person name="Li G."/>
            <person name="Shao Z."/>
        </authorList>
    </citation>
    <scope>NUCLEOTIDE SEQUENCE</scope>
    <source>
        <strain evidence="2">C16B3</strain>
    </source>
</reference>
<name>A0A970B838_9GAMM</name>
<dbReference type="Proteomes" id="UP000653472">
    <property type="component" value="Unassembled WGS sequence"/>
</dbReference>
<dbReference type="EMBL" id="JAAVXB010000001">
    <property type="protein sequence ID" value="NKF21021.1"/>
    <property type="molecule type" value="Genomic_DNA"/>
</dbReference>
<evidence type="ECO:0000313" key="3">
    <source>
        <dbReference type="Proteomes" id="UP000653472"/>
    </source>
</evidence>
<keyword evidence="1" id="KW-0812">Transmembrane</keyword>
<feature type="transmembrane region" description="Helical" evidence="1">
    <location>
        <begin position="28"/>
        <end position="46"/>
    </location>
</feature>
<organism evidence="2 3">
    <name type="scientific">Solimonas marina</name>
    <dbReference type="NCBI Taxonomy" id="2714601"/>
    <lineage>
        <taxon>Bacteria</taxon>
        <taxon>Pseudomonadati</taxon>
        <taxon>Pseudomonadota</taxon>
        <taxon>Gammaproteobacteria</taxon>
        <taxon>Nevskiales</taxon>
        <taxon>Nevskiaceae</taxon>
        <taxon>Solimonas</taxon>
    </lineage>
</organism>
<keyword evidence="3" id="KW-1185">Reference proteome</keyword>
<sequence>MDAEIPRSPEDFHDAQRRQGFPTRLRRVLIGLGVIGLSLACAAAFASGTDEDASLIPASIRSNAPDRLYTRTSIGDDRYRITTRFDSFDGEPLTVGFELSRDASRASVHEFGIGDAELDALLAACRRRVCEQADFDRRTSQYYRAHGLRLREDAQQRTHLFVDVAQAVERNRERVRPVAQALEALARARGEDRAWTIDAAVALVQSGLLYRQPAAAEDGRRILGFYPPPRALERGYGDCDTKAALLAAILQNLTDAPIIGVHVPHHYLLGIAGKPGAGQAALRYEGRSYVLVEAAGPGRRRPGSIAQPTALALAQPQGVRIDPMF</sequence>
<keyword evidence="1" id="KW-1133">Transmembrane helix</keyword>
<accession>A0A970B838</accession>
<evidence type="ECO:0000256" key="1">
    <source>
        <dbReference type="SAM" id="Phobius"/>
    </source>
</evidence>
<evidence type="ECO:0000313" key="2">
    <source>
        <dbReference type="EMBL" id="NKF21021.1"/>
    </source>
</evidence>
<dbReference type="RefSeq" id="WP_168146266.1">
    <property type="nucleotide sequence ID" value="NZ_JAAVXB010000001.1"/>
</dbReference>
<dbReference type="AlphaFoldDB" id="A0A970B838"/>